<protein>
    <submittedName>
        <fullName evidence="1">Noncanonical pyrimidine nucleotidase, YjjG family</fullName>
    </submittedName>
</protein>
<dbReference type="SFLD" id="SFLDS00003">
    <property type="entry name" value="Haloacid_Dehalogenase"/>
    <property type="match status" value="1"/>
</dbReference>
<accession>A0A7G9B1B1</accession>
<dbReference type="CDD" id="cd04305">
    <property type="entry name" value="HAD_Neu5Ac-Pase_like"/>
    <property type="match status" value="1"/>
</dbReference>
<dbReference type="PANTHER" id="PTHR47478:SF1">
    <property type="entry name" value="PYRIMIDINE 5'-NUCLEOTIDASE YJJG"/>
    <property type="match status" value="1"/>
</dbReference>
<dbReference type="KEGG" id="ohi:H8790_07505"/>
<dbReference type="Gene3D" id="3.40.50.1000">
    <property type="entry name" value="HAD superfamily/HAD-like"/>
    <property type="match status" value="1"/>
</dbReference>
<dbReference type="RefSeq" id="WP_187331933.1">
    <property type="nucleotide sequence ID" value="NZ_CP060490.1"/>
</dbReference>
<dbReference type="InterPro" id="IPR052550">
    <property type="entry name" value="Pyrimidine_5'-ntase_YjjG"/>
</dbReference>
<dbReference type="PANTHER" id="PTHR47478">
    <property type="match status" value="1"/>
</dbReference>
<dbReference type="AlphaFoldDB" id="A0A7G9B1B1"/>
<sequence>MSRYPYLLLDADHTLFDFNRADRLAFSATSRYGGFPDTEEMYKAFSQINQGLWNQFDQGLVSKEFLVVERFARFLKAIGSDADPRGCNSVQLESLSHGSFLLPHAEEVCRTLAQAHQLYIVTNAVASVQKGRLSRSAIAPYIKAAFISEEAGAGKPDPAYFDYVFSRIDGITRENCLVVGDSIATDIRGANNAGLPCCWFNPEGLTPPAGLRIDYTISDLWELCQIV</sequence>
<dbReference type="InterPro" id="IPR023198">
    <property type="entry name" value="PGP-like_dom2"/>
</dbReference>
<dbReference type="SFLD" id="SFLDG01129">
    <property type="entry name" value="C1.5:_HAD__Beta-PGM__Phosphata"/>
    <property type="match status" value="1"/>
</dbReference>
<dbReference type="Pfam" id="PF00702">
    <property type="entry name" value="Hydrolase"/>
    <property type="match status" value="1"/>
</dbReference>
<dbReference type="NCBIfam" id="TIGR01549">
    <property type="entry name" value="HAD-SF-IA-v1"/>
    <property type="match status" value="1"/>
</dbReference>
<evidence type="ECO:0000313" key="1">
    <source>
        <dbReference type="EMBL" id="QNL43342.1"/>
    </source>
</evidence>
<dbReference type="SUPFAM" id="SSF56784">
    <property type="entry name" value="HAD-like"/>
    <property type="match status" value="1"/>
</dbReference>
<dbReference type="Gene3D" id="1.10.150.240">
    <property type="entry name" value="Putative phosphatase, domain 2"/>
    <property type="match status" value="1"/>
</dbReference>
<dbReference type="InterPro" id="IPR011951">
    <property type="entry name" value="HAD-SF_hydro_IA_YjjG/PynA"/>
</dbReference>
<dbReference type="NCBIfam" id="TIGR02254">
    <property type="entry name" value="YjjG_YfnB"/>
    <property type="match status" value="1"/>
</dbReference>
<dbReference type="EMBL" id="CP060490">
    <property type="protein sequence ID" value="QNL43342.1"/>
    <property type="molecule type" value="Genomic_DNA"/>
</dbReference>
<proteinExistence type="predicted"/>
<organism evidence="1 2">
    <name type="scientific">Oscillibacter hominis</name>
    <dbReference type="NCBI Taxonomy" id="2763056"/>
    <lineage>
        <taxon>Bacteria</taxon>
        <taxon>Bacillati</taxon>
        <taxon>Bacillota</taxon>
        <taxon>Clostridia</taxon>
        <taxon>Eubacteriales</taxon>
        <taxon>Oscillospiraceae</taxon>
        <taxon>Oscillibacter</taxon>
    </lineage>
</organism>
<dbReference type="GO" id="GO:0008253">
    <property type="term" value="F:5'-nucleotidase activity"/>
    <property type="evidence" value="ECO:0007669"/>
    <property type="project" value="InterPro"/>
</dbReference>
<name>A0A7G9B1B1_9FIRM</name>
<evidence type="ECO:0000313" key="2">
    <source>
        <dbReference type="Proteomes" id="UP000515960"/>
    </source>
</evidence>
<reference evidence="1 2" key="1">
    <citation type="submission" date="2020-08" db="EMBL/GenBank/DDBJ databases">
        <authorList>
            <person name="Liu C."/>
            <person name="Sun Q."/>
        </authorList>
    </citation>
    <scope>NUCLEOTIDE SEQUENCE [LARGE SCALE GENOMIC DNA]</scope>
    <source>
        <strain evidence="1 2">NSJ-62</strain>
    </source>
</reference>
<dbReference type="InterPro" id="IPR036412">
    <property type="entry name" value="HAD-like_sf"/>
</dbReference>
<dbReference type="Proteomes" id="UP000515960">
    <property type="component" value="Chromosome"/>
</dbReference>
<dbReference type="InterPro" id="IPR023214">
    <property type="entry name" value="HAD_sf"/>
</dbReference>
<gene>
    <name evidence="1" type="ORF">H8790_07505</name>
</gene>
<keyword evidence="2" id="KW-1185">Reference proteome</keyword>
<dbReference type="InterPro" id="IPR006439">
    <property type="entry name" value="HAD-SF_hydro_IA"/>
</dbReference>